<keyword evidence="4" id="KW-0489">Methyltransferase</keyword>
<dbReference type="Proteomes" id="UP001597419">
    <property type="component" value="Unassembled WGS sequence"/>
</dbReference>
<dbReference type="PANTHER" id="PTHR21404:SF3">
    <property type="entry name" value="SMALL RNA 2'-O-METHYLTRANSFERASE"/>
    <property type="match status" value="1"/>
</dbReference>
<dbReference type="InterPro" id="IPR024026">
    <property type="entry name" value="3'-RNA_MeTfrase_Hen1_bac"/>
</dbReference>
<name>A0ABW5GV97_9PSEU</name>
<organism evidence="15 16">
    <name type="scientific">Amycolatopsis samaneae</name>
    <dbReference type="NCBI Taxonomy" id="664691"/>
    <lineage>
        <taxon>Bacteria</taxon>
        <taxon>Bacillati</taxon>
        <taxon>Actinomycetota</taxon>
        <taxon>Actinomycetes</taxon>
        <taxon>Pseudonocardiales</taxon>
        <taxon>Pseudonocardiaceae</taxon>
        <taxon>Amycolatopsis</taxon>
    </lineage>
</organism>
<dbReference type="EC" id="2.1.1.386" evidence="11"/>
<protein>
    <recommendedName>
        <fullName evidence="3">Small RNA 2'-O-methyltransferase</fullName>
        <ecNumber evidence="11">2.1.1.386</ecNumber>
    </recommendedName>
</protein>
<dbReference type="NCBIfam" id="TIGR04074">
    <property type="entry name" value="bacter_Hen1"/>
    <property type="match status" value="1"/>
</dbReference>
<dbReference type="InterPro" id="IPR038546">
    <property type="entry name" value="Hen1_N_sf"/>
</dbReference>
<sequence>MLLTVTTTHHPASDLGHLLHKHPDRAQRFELTAGAAHVVYPEVTEDRCTAALLLEVDPVQLVRSARGPSGEGFSLGQYVNDRPYAASSLLAVALGKVFGSAMRGRCAARPELAETAIPLELHVPVLPCRGGPKFAERLFGPLGWTVSARPIALDPTFPEWGESRYVELRLTGTLRLSDALTQLYVLLPVFDDAKHYWVAEDEVDKLIRAGGTWLAAHPERELITARYLAHQRRFTSDALARLSEVDDRVADADEPSRGPGAADERLPSLAEQRRTAILAELRAARAARVVDLGCGEGNLLRALLAEPEFTEIVGVDVAAGALRTAEARLRLEHLPERQRGRIKLMQGSVTYTDDRLTGYDAIVLSEVVEHLDPARLPALAATVFGAARPATVIVTTPNAEYNARWETLPAGAKRHPDHRFEWTRAEFAAWADEVGAGHGYPHRLLPVGPADPELGAPTQLAVFTRNEGRS</sequence>
<keyword evidence="9" id="KW-0694">RNA-binding</keyword>
<evidence type="ECO:0000256" key="7">
    <source>
        <dbReference type="ARBA" id="ARBA00022723"/>
    </source>
</evidence>
<evidence type="ECO:0000259" key="14">
    <source>
        <dbReference type="Pfam" id="PF12623"/>
    </source>
</evidence>
<evidence type="ECO:0000256" key="3">
    <source>
        <dbReference type="ARBA" id="ARBA00021330"/>
    </source>
</evidence>
<dbReference type="PANTHER" id="PTHR21404">
    <property type="entry name" value="HEN1"/>
    <property type="match status" value="1"/>
</dbReference>
<accession>A0ABW5GV97</accession>
<evidence type="ECO:0000256" key="4">
    <source>
        <dbReference type="ARBA" id="ARBA00022603"/>
    </source>
</evidence>
<gene>
    <name evidence="15" type="ORF">ACFSYJ_40060</name>
</gene>
<evidence type="ECO:0000256" key="10">
    <source>
        <dbReference type="ARBA" id="ARBA00023158"/>
    </source>
</evidence>
<comment type="cofactor">
    <cofactor evidence="1">
        <name>Mg(2+)</name>
        <dbReference type="ChEBI" id="CHEBI:18420"/>
    </cofactor>
</comment>
<dbReference type="SUPFAM" id="SSF53335">
    <property type="entry name" value="S-adenosyl-L-methionine-dependent methyltransferases"/>
    <property type="match status" value="1"/>
</dbReference>
<keyword evidence="7" id="KW-0479">Metal-binding</keyword>
<comment type="similarity">
    <text evidence="2">Belongs to the methyltransferase superfamily. HEN1 family.</text>
</comment>
<feature type="domain" description="Hen1 N-terminal" evidence="14">
    <location>
        <begin position="1"/>
        <end position="242"/>
    </location>
</feature>
<evidence type="ECO:0000256" key="5">
    <source>
        <dbReference type="ARBA" id="ARBA00022679"/>
    </source>
</evidence>
<dbReference type="CDD" id="cd02440">
    <property type="entry name" value="AdoMet_MTases"/>
    <property type="match status" value="1"/>
</dbReference>
<keyword evidence="16" id="KW-1185">Reference proteome</keyword>
<keyword evidence="10" id="KW-0943">RNA-mediated gene silencing</keyword>
<dbReference type="InterPro" id="IPR026610">
    <property type="entry name" value="Hen1"/>
</dbReference>
<dbReference type="Gene3D" id="3.30.1610.20">
    <property type="entry name" value="Hen1, N-terminal domain"/>
    <property type="match status" value="1"/>
</dbReference>
<dbReference type="Gene3D" id="3.40.50.150">
    <property type="entry name" value="Vaccinia Virus protein VP39"/>
    <property type="match status" value="1"/>
</dbReference>
<comment type="catalytic activity">
    <reaction evidence="12">
        <text>small RNA 3'-end nucleotide + S-adenosyl-L-methionine = small RNA 3'-end 2'-O-methylnucleotide + S-adenosyl-L-homocysteine + H(+)</text>
        <dbReference type="Rhea" id="RHEA:37887"/>
        <dbReference type="Rhea" id="RHEA-COMP:10415"/>
        <dbReference type="Rhea" id="RHEA-COMP:10416"/>
        <dbReference type="ChEBI" id="CHEBI:15378"/>
        <dbReference type="ChEBI" id="CHEBI:57856"/>
        <dbReference type="ChEBI" id="CHEBI:59789"/>
        <dbReference type="ChEBI" id="CHEBI:74896"/>
        <dbReference type="ChEBI" id="CHEBI:74898"/>
        <dbReference type="EC" id="2.1.1.386"/>
    </reaction>
</comment>
<dbReference type="Pfam" id="PF13489">
    <property type="entry name" value="Methyltransf_23"/>
    <property type="match status" value="1"/>
</dbReference>
<evidence type="ECO:0000256" key="11">
    <source>
        <dbReference type="ARBA" id="ARBA00035025"/>
    </source>
</evidence>
<evidence type="ECO:0000256" key="13">
    <source>
        <dbReference type="SAM" id="MobiDB-lite"/>
    </source>
</evidence>
<dbReference type="InterPro" id="IPR024740">
    <property type="entry name" value="Hen1_N"/>
</dbReference>
<evidence type="ECO:0000256" key="2">
    <source>
        <dbReference type="ARBA" id="ARBA00009026"/>
    </source>
</evidence>
<evidence type="ECO:0000313" key="16">
    <source>
        <dbReference type="Proteomes" id="UP001597419"/>
    </source>
</evidence>
<dbReference type="Pfam" id="PF12623">
    <property type="entry name" value="Hen1_L"/>
    <property type="match status" value="1"/>
</dbReference>
<proteinExistence type="inferred from homology"/>
<dbReference type="InterPro" id="IPR029063">
    <property type="entry name" value="SAM-dependent_MTases_sf"/>
</dbReference>
<evidence type="ECO:0000256" key="9">
    <source>
        <dbReference type="ARBA" id="ARBA00022884"/>
    </source>
</evidence>
<evidence type="ECO:0000256" key="8">
    <source>
        <dbReference type="ARBA" id="ARBA00022842"/>
    </source>
</evidence>
<reference evidence="16" key="1">
    <citation type="journal article" date="2019" name="Int. J. Syst. Evol. Microbiol.">
        <title>The Global Catalogue of Microorganisms (GCM) 10K type strain sequencing project: providing services to taxonomists for standard genome sequencing and annotation.</title>
        <authorList>
            <consortium name="The Broad Institute Genomics Platform"/>
            <consortium name="The Broad Institute Genome Sequencing Center for Infectious Disease"/>
            <person name="Wu L."/>
            <person name="Ma J."/>
        </authorList>
    </citation>
    <scope>NUCLEOTIDE SEQUENCE [LARGE SCALE GENOMIC DNA]</scope>
    <source>
        <strain evidence="16">CGMCC 4.7643</strain>
    </source>
</reference>
<evidence type="ECO:0000256" key="6">
    <source>
        <dbReference type="ARBA" id="ARBA00022691"/>
    </source>
</evidence>
<feature type="region of interest" description="Disordered" evidence="13">
    <location>
        <begin position="247"/>
        <end position="266"/>
    </location>
</feature>
<comment type="caution">
    <text evidence="15">The sequence shown here is derived from an EMBL/GenBank/DDBJ whole genome shotgun (WGS) entry which is preliminary data.</text>
</comment>
<evidence type="ECO:0000313" key="15">
    <source>
        <dbReference type="EMBL" id="MFD2464868.1"/>
    </source>
</evidence>
<evidence type="ECO:0000256" key="12">
    <source>
        <dbReference type="ARBA" id="ARBA00048418"/>
    </source>
</evidence>
<keyword evidence="5" id="KW-0808">Transferase</keyword>
<keyword evidence="8" id="KW-0460">Magnesium</keyword>
<dbReference type="EMBL" id="JBHUKU010000028">
    <property type="protein sequence ID" value="MFD2464868.1"/>
    <property type="molecule type" value="Genomic_DNA"/>
</dbReference>
<evidence type="ECO:0000256" key="1">
    <source>
        <dbReference type="ARBA" id="ARBA00001946"/>
    </source>
</evidence>
<keyword evidence="6" id="KW-0949">S-adenosyl-L-methionine</keyword>
<dbReference type="RefSeq" id="WP_345399629.1">
    <property type="nucleotide sequence ID" value="NZ_BAABHG010000010.1"/>
</dbReference>